<dbReference type="Proteomes" id="UP000522688">
    <property type="component" value="Unassembled WGS sequence"/>
</dbReference>
<reference evidence="3 5" key="2">
    <citation type="submission" date="2020-07" db="EMBL/GenBank/DDBJ databases">
        <title>Sequencing the genomes of 1000 actinobacteria strains.</title>
        <authorList>
            <person name="Klenk H.-P."/>
        </authorList>
    </citation>
    <scope>NUCLEOTIDE SEQUENCE [LARGE SCALE GENOMIC DNA]</scope>
    <source>
        <strain evidence="3 5">DSM 10309</strain>
    </source>
</reference>
<evidence type="ECO:0000313" key="5">
    <source>
        <dbReference type="Proteomes" id="UP000522688"/>
    </source>
</evidence>
<dbReference type="Proteomes" id="UP000321154">
    <property type="component" value="Unassembled WGS sequence"/>
</dbReference>
<comment type="caution">
    <text evidence="3">The sequence shown here is derived from an EMBL/GenBank/DDBJ whole genome shotgun (WGS) entry which is preliminary data.</text>
</comment>
<dbReference type="RefSeq" id="WP_146854848.1">
    <property type="nucleotide sequence ID" value="NZ_BAAAHR010000008.1"/>
</dbReference>
<evidence type="ECO:0000313" key="3">
    <source>
        <dbReference type="EMBL" id="MBA8813672.1"/>
    </source>
</evidence>
<dbReference type="EMBL" id="BJUV01000014">
    <property type="protein sequence ID" value="GEK83317.1"/>
    <property type="molecule type" value="Genomic_DNA"/>
</dbReference>
<dbReference type="EMBL" id="JACGWW010000002">
    <property type="protein sequence ID" value="MBA8813672.1"/>
    <property type="molecule type" value="Genomic_DNA"/>
</dbReference>
<dbReference type="AlphaFoldDB" id="A0A7W3PJB6"/>
<accession>A0A7W3PJB6</accession>
<organism evidence="3 5">
    <name type="scientific">Frigoribacterium faeni</name>
    <dbReference type="NCBI Taxonomy" id="145483"/>
    <lineage>
        <taxon>Bacteria</taxon>
        <taxon>Bacillati</taxon>
        <taxon>Actinomycetota</taxon>
        <taxon>Actinomycetes</taxon>
        <taxon>Micrococcales</taxon>
        <taxon>Microbacteriaceae</taxon>
        <taxon>Frigoribacterium</taxon>
    </lineage>
</organism>
<reference evidence="2 4" key="1">
    <citation type="submission" date="2019-07" db="EMBL/GenBank/DDBJ databases">
        <title>Whole genome shotgun sequence of Frigoribacterium faeni NBRC 103066.</title>
        <authorList>
            <person name="Hosoyama A."/>
            <person name="Uohara A."/>
            <person name="Ohji S."/>
            <person name="Ichikawa N."/>
        </authorList>
    </citation>
    <scope>NUCLEOTIDE SEQUENCE [LARGE SCALE GENOMIC DNA]</scope>
    <source>
        <strain evidence="2 4">NBRC 103066</strain>
    </source>
</reference>
<keyword evidence="1" id="KW-0732">Signal</keyword>
<sequence>MPRPSRTLTALGIVVVTAAALSACSGGSTDDAAPQAAASGSAVDLSGVCPATVVIQTDWNPEAEHGHAYQLLGDDYTVDADQKSVTSDLVVGGEPTGVKVEIRAGGPAIGFNTVPSQMYQDDEITMGYVTTDVAVQNSADLPTTAVFAENDISPQMIMWDPETYPDVSTIEELGTELEADGGVVRYFGGAAYMDYLVGNGILPESVTDGSYDGTPAKFVVAQGKDAQQGFATAEPFVYENQVSAWGKPLDYQLINDTGYPIYPEAMSVRTGDLEELTPCLEKLVPVLQQADVDYFASPDATNEKIVDLVDQYDTGWVYDEDVAAYAVDKMKELKIATDGDNGYVGDMDEERMQTIIDLDTEIFEKQGSTLKEGLVPSDLYTNEFLDDTISLGF</sequence>
<dbReference type="OrthoDB" id="3595952at2"/>
<dbReference type="PROSITE" id="PS51257">
    <property type="entry name" value="PROKAR_LIPOPROTEIN"/>
    <property type="match status" value="1"/>
</dbReference>
<keyword evidence="4" id="KW-1185">Reference proteome</keyword>
<protein>
    <submittedName>
        <fullName evidence="2">Nitrate ABC transporter substrate-binding protein</fullName>
    </submittedName>
</protein>
<name>A0A7W3PJB6_9MICO</name>
<dbReference type="Gene3D" id="3.40.190.10">
    <property type="entry name" value="Periplasmic binding protein-like II"/>
    <property type="match status" value="1"/>
</dbReference>
<gene>
    <name evidence="3" type="ORF">FB463_001921</name>
    <name evidence="2" type="ORF">FFA01_16260</name>
</gene>
<evidence type="ECO:0000313" key="2">
    <source>
        <dbReference type="EMBL" id="GEK83317.1"/>
    </source>
</evidence>
<feature type="chain" id="PRO_5038444755" evidence="1">
    <location>
        <begin position="23"/>
        <end position="393"/>
    </location>
</feature>
<evidence type="ECO:0000313" key="4">
    <source>
        <dbReference type="Proteomes" id="UP000321154"/>
    </source>
</evidence>
<proteinExistence type="predicted"/>
<evidence type="ECO:0000256" key="1">
    <source>
        <dbReference type="SAM" id="SignalP"/>
    </source>
</evidence>
<feature type="signal peptide" evidence="1">
    <location>
        <begin position="1"/>
        <end position="22"/>
    </location>
</feature>